<dbReference type="OrthoDB" id="10675646at2759"/>
<sequence>MTGDDESAEVAKVLQFRDKIVASLTQSYGHLSADAMAKLAPAARAEAHRFRRWMLDSRIKALAEERGCNPMERLVAGKLHGLPRELIADPAFDTKVLSVMTAKPEFTRRADRDPDDMDASSSSSSDSSSNDGTSSSDSDGSDDSDGEENKENTPGSTKNDEETMVVGQTGALPSAAQLGPPPNLPAKPMSKLDLETSKIRQKLLLLKQKQQQNPATPAVAAEGSVATGSKRARDYESDNDDDYQPELKKDSSAQPVEAQEEEDDDYVPSLGLGSESVVKKLNNGIDIEKKGANEKDDSSSSSSSSDSESSSSSDSDTDSSSGSSDSDGSDSGNDDDDSDGSSSSSSSSSGEESDYEPTITSITTRGLPLKQEPSSQPDYPQQQQLPMQYQQPQQHYQQVPFNPQQQQQQRQYAPYYNPAQPPSAPAAMAVGYPPYQAPPAPGYVAPAQPPFYAQQPSLPPVPQPYQAPVHPAPVPTHPRATKQSKKQMRYNRYNKRQPNSNPGPGPSFGDGGLSGLY</sequence>
<protein>
    <submittedName>
        <fullName evidence="2">Uncharacterized protein</fullName>
    </submittedName>
</protein>
<dbReference type="AlphaFoldDB" id="A0A0J9XDZ8"/>
<feature type="region of interest" description="Disordered" evidence="1">
    <location>
        <begin position="446"/>
        <end position="517"/>
    </location>
</feature>
<feature type="compositionally biased region" description="Pro residues" evidence="1">
    <location>
        <begin position="457"/>
        <end position="476"/>
    </location>
</feature>
<feature type="compositionally biased region" description="Gly residues" evidence="1">
    <location>
        <begin position="506"/>
        <end position="517"/>
    </location>
</feature>
<feature type="region of interest" description="Disordered" evidence="1">
    <location>
        <begin position="107"/>
        <end position="428"/>
    </location>
</feature>
<feature type="compositionally biased region" description="Low complexity" evidence="1">
    <location>
        <begin position="340"/>
        <end position="350"/>
    </location>
</feature>
<feature type="compositionally biased region" description="Basic and acidic residues" evidence="1">
    <location>
        <begin position="286"/>
        <end position="298"/>
    </location>
</feature>
<keyword evidence="3" id="KW-1185">Reference proteome</keyword>
<feature type="compositionally biased region" description="Low complexity" evidence="1">
    <location>
        <begin position="446"/>
        <end position="456"/>
    </location>
</feature>
<evidence type="ECO:0000256" key="1">
    <source>
        <dbReference type="SAM" id="MobiDB-lite"/>
    </source>
</evidence>
<dbReference type="EMBL" id="CCBN010000011">
    <property type="protein sequence ID" value="CDO55514.1"/>
    <property type="molecule type" value="Genomic_DNA"/>
</dbReference>
<feature type="compositionally biased region" description="Acidic residues" evidence="1">
    <location>
        <begin position="139"/>
        <end position="148"/>
    </location>
</feature>
<feature type="compositionally biased region" description="Low complexity" evidence="1">
    <location>
        <begin position="119"/>
        <end position="138"/>
    </location>
</feature>
<name>A0A0J9XDZ8_GEOCN</name>
<reference evidence="2" key="1">
    <citation type="submission" date="2014-03" db="EMBL/GenBank/DDBJ databases">
        <authorList>
            <person name="Casaregola S."/>
        </authorList>
    </citation>
    <scope>NUCLEOTIDE SEQUENCE [LARGE SCALE GENOMIC DNA]</scope>
    <source>
        <strain evidence="2">CLIB 918</strain>
    </source>
</reference>
<feature type="compositionally biased region" description="Low complexity" evidence="1">
    <location>
        <begin position="371"/>
        <end position="418"/>
    </location>
</feature>
<feature type="compositionally biased region" description="Low complexity" evidence="1">
    <location>
        <begin position="299"/>
        <end position="331"/>
    </location>
</feature>
<proteinExistence type="predicted"/>
<accession>A0A0J9XDZ8</accession>
<gene>
    <name evidence="2" type="ORF">BN980_GECA11s02397g</name>
</gene>
<evidence type="ECO:0000313" key="3">
    <source>
        <dbReference type="Proteomes" id="UP000242525"/>
    </source>
</evidence>
<organism evidence="2 3">
    <name type="scientific">Geotrichum candidum</name>
    <name type="common">Oospora lactis</name>
    <name type="synonym">Dipodascus geotrichum</name>
    <dbReference type="NCBI Taxonomy" id="1173061"/>
    <lineage>
        <taxon>Eukaryota</taxon>
        <taxon>Fungi</taxon>
        <taxon>Dikarya</taxon>
        <taxon>Ascomycota</taxon>
        <taxon>Saccharomycotina</taxon>
        <taxon>Dipodascomycetes</taxon>
        <taxon>Dipodascales</taxon>
        <taxon>Dipodascaceae</taxon>
        <taxon>Geotrichum</taxon>
    </lineage>
</organism>
<feature type="compositionally biased region" description="Low complexity" evidence="1">
    <location>
        <begin position="202"/>
        <end position="212"/>
    </location>
</feature>
<evidence type="ECO:0000313" key="2">
    <source>
        <dbReference type="EMBL" id="CDO55514.1"/>
    </source>
</evidence>
<dbReference type="Proteomes" id="UP000242525">
    <property type="component" value="Unassembled WGS sequence"/>
</dbReference>
<feature type="compositionally biased region" description="Basic residues" evidence="1">
    <location>
        <begin position="479"/>
        <end position="495"/>
    </location>
</feature>
<comment type="caution">
    <text evidence="2">The sequence shown here is derived from an EMBL/GenBank/DDBJ whole genome shotgun (WGS) entry which is preliminary data.</text>
</comment>